<dbReference type="Proteomes" id="UP000242188">
    <property type="component" value="Unassembled WGS sequence"/>
</dbReference>
<dbReference type="Gene3D" id="2.40.128.20">
    <property type="match status" value="1"/>
</dbReference>
<keyword evidence="3" id="KW-1185">Reference proteome</keyword>
<dbReference type="InterPro" id="IPR012674">
    <property type="entry name" value="Calycin"/>
</dbReference>
<sequence>MASVFEGTWEGTQPIGEGEGFANFCKAMKTEQKLIDEYSKVTMGIKYAVDKATGKWTVSVLVKGDVIKSTEFELGKEFETKGLDGKVYKCETTMNGCESEESAVPTDGSSPGTKTKRSIKDDIMTVKSWKADDETVFMLSTMKRK</sequence>
<proteinExistence type="predicted"/>
<evidence type="ECO:0000313" key="2">
    <source>
        <dbReference type="EMBL" id="OWF50578.1"/>
    </source>
</evidence>
<dbReference type="AlphaFoldDB" id="A0A210QPE9"/>
<evidence type="ECO:0000313" key="3">
    <source>
        <dbReference type="Proteomes" id="UP000242188"/>
    </source>
</evidence>
<protein>
    <submittedName>
        <fullName evidence="2">Uncharacterized protein</fullName>
    </submittedName>
</protein>
<dbReference type="OrthoDB" id="10443043at2759"/>
<dbReference type="SUPFAM" id="SSF50814">
    <property type="entry name" value="Lipocalins"/>
    <property type="match status" value="1"/>
</dbReference>
<gene>
    <name evidence="2" type="ORF">KP79_PYT18293</name>
</gene>
<dbReference type="EMBL" id="NEDP02002573">
    <property type="protein sequence ID" value="OWF50578.1"/>
    <property type="molecule type" value="Genomic_DNA"/>
</dbReference>
<reference evidence="2 3" key="1">
    <citation type="journal article" date="2017" name="Nat. Ecol. Evol.">
        <title>Scallop genome provides insights into evolution of bilaterian karyotype and development.</title>
        <authorList>
            <person name="Wang S."/>
            <person name="Zhang J."/>
            <person name="Jiao W."/>
            <person name="Li J."/>
            <person name="Xun X."/>
            <person name="Sun Y."/>
            <person name="Guo X."/>
            <person name="Huan P."/>
            <person name="Dong B."/>
            <person name="Zhang L."/>
            <person name="Hu X."/>
            <person name="Sun X."/>
            <person name="Wang J."/>
            <person name="Zhao C."/>
            <person name="Wang Y."/>
            <person name="Wang D."/>
            <person name="Huang X."/>
            <person name="Wang R."/>
            <person name="Lv J."/>
            <person name="Li Y."/>
            <person name="Zhang Z."/>
            <person name="Liu B."/>
            <person name="Lu W."/>
            <person name="Hui Y."/>
            <person name="Liang J."/>
            <person name="Zhou Z."/>
            <person name="Hou R."/>
            <person name="Li X."/>
            <person name="Liu Y."/>
            <person name="Li H."/>
            <person name="Ning X."/>
            <person name="Lin Y."/>
            <person name="Zhao L."/>
            <person name="Xing Q."/>
            <person name="Dou J."/>
            <person name="Li Y."/>
            <person name="Mao J."/>
            <person name="Guo H."/>
            <person name="Dou H."/>
            <person name="Li T."/>
            <person name="Mu C."/>
            <person name="Jiang W."/>
            <person name="Fu Q."/>
            <person name="Fu X."/>
            <person name="Miao Y."/>
            <person name="Liu J."/>
            <person name="Yu Q."/>
            <person name="Li R."/>
            <person name="Liao H."/>
            <person name="Li X."/>
            <person name="Kong Y."/>
            <person name="Jiang Z."/>
            <person name="Chourrout D."/>
            <person name="Li R."/>
            <person name="Bao Z."/>
        </authorList>
    </citation>
    <scope>NUCLEOTIDE SEQUENCE [LARGE SCALE GENOMIC DNA]</scope>
    <source>
        <strain evidence="2 3">PY_sf001</strain>
    </source>
</reference>
<organism evidence="2 3">
    <name type="scientific">Mizuhopecten yessoensis</name>
    <name type="common">Japanese scallop</name>
    <name type="synonym">Patinopecten yessoensis</name>
    <dbReference type="NCBI Taxonomy" id="6573"/>
    <lineage>
        <taxon>Eukaryota</taxon>
        <taxon>Metazoa</taxon>
        <taxon>Spiralia</taxon>
        <taxon>Lophotrochozoa</taxon>
        <taxon>Mollusca</taxon>
        <taxon>Bivalvia</taxon>
        <taxon>Autobranchia</taxon>
        <taxon>Pteriomorphia</taxon>
        <taxon>Pectinida</taxon>
        <taxon>Pectinoidea</taxon>
        <taxon>Pectinidae</taxon>
        <taxon>Mizuhopecten</taxon>
    </lineage>
</organism>
<evidence type="ECO:0000256" key="1">
    <source>
        <dbReference type="SAM" id="MobiDB-lite"/>
    </source>
</evidence>
<feature type="region of interest" description="Disordered" evidence="1">
    <location>
        <begin position="97"/>
        <end position="119"/>
    </location>
</feature>
<accession>A0A210QPE9</accession>
<dbReference type="GO" id="GO:0008289">
    <property type="term" value="F:lipid binding"/>
    <property type="evidence" value="ECO:0007669"/>
    <property type="project" value="UniProtKB-KW"/>
</dbReference>
<comment type="caution">
    <text evidence="2">The sequence shown here is derived from an EMBL/GenBank/DDBJ whole genome shotgun (WGS) entry which is preliminary data.</text>
</comment>
<name>A0A210QPE9_MIZYE</name>